<accession>A0A8C8UHH0</accession>
<dbReference type="Ensembl" id="ENSPEMT00000038207.1">
    <property type="protein sequence ID" value="ENSPEMP00000032551.1"/>
    <property type="gene ID" value="ENSPEMG00000024927.1"/>
</dbReference>
<keyword evidence="3" id="KW-1185">Reference proteome</keyword>
<dbReference type="Proteomes" id="UP000694547">
    <property type="component" value="Chromosome 2"/>
</dbReference>
<evidence type="ECO:0000313" key="3">
    <source>
        <dbReference type="Proteomes" id="UP000694547"/>
    </source>
</evidence>
<reference evidence="2" key="3">
    <citation type="submission" date="2025-09" db="UniProtKB">
        <authorList>
            <consortium name="Ensembl"/>
        </authorList>
    </citation>
    <scope>IDENTIFICATION</scope>
</reference>
<protein>
    <submittedName>
        <fullName evidence="2">Uncharacterized protein</fullName>
    </submittedName>
</protein>
<evidence type="ECO:0000256" key="1">
    <source>
        <dbReference type="SAM" id="MobiDB-lite"/>
    </source>
</evidence>
<proteinExistence type="predicted"/>
<feature type="region of interest" description="Disordered" evidence="1">
    <location>
        <begin position="1"/>
        <end position="27"/>
    </location>
</feature>
<name>A0A8C8UHH0_PERMB</name>
<dbReference type="AlphaFoldDB" id="A0A8C8UHH0"/>
<evidence type="ECO:0000313" key="2">
    <source>
        <dbReference type="Ensembl" id="ENSPEMP00000032551.1"/>
    </source>
</evidence>
<organism evidence="2 3">
    <name type="scientific">Peromyscus maniculatus bairdii</name>
    <name type="common">Prairie deer mouse</name>
    <dbReference type="NCBI Taxonomy" id="230844"/>
    <lineage>
        <taxon>Eukaryota</taxon>
        <taxon>Metazoa</taxon>
        <taxon>Chordata</taxon>
        <taxon>Craniata</taxon>
        <taxon>Vertebrata</taxon>
        <taxon>Euteleostomi</taxon>
        <taxon>Mammalia</taxon>
        <taxon>Eutheria</taxon>
        <taxon>Euarchontoglires</taxon>
        <taxon>Glires</taxon>
        <taxon>Rodentia</taxon>
        <taxon>Myomorpha</taxon>
        <taxon>Muroidea</taxon>
        <taxon>Cricetidae</taxon>
        <taxon>Neotominae</taxon>
        <taxon>Peromyscus</taxon>
    </lineage>
</organism>
<dbReference type="GeneTree" id="ENSGT00960000190969"/>
<reference evidence="2 3" key="1">
    <citation type="submission" date="2018-10" db="EMBL/GenBank/DDBJ databases">
        <title>Improved assembly of the deer mouse Peromyscus maniculatus genome.</title>
        <authorList>
            <person name="Lassance J.-M."/>
            <person name="Hoekstra H.E."/>
        </authorList>
    </citation>
    <scope>NUCLEOTIDE SEQUENCE [LARGE SCALE GENOMIC DNA]</scope>
</reference>
<sequence>MDGVIYAEETVGGPGGPENETEVSSPVPPLYGSGLLHSAPSLDAALRKTSRIDCAQSQHPPLRSPYSGKGLGTCCTLSCFPYTAFDFAYTGPVTVSVSQECGTHGRLSF</sequence>
<reference evidence="2" key="2">
    <citation type="submission" date="2025-08" db="UniProtKB">
        <authorList>
            <consortium name="Ensembl"/>
        </authorList>
    </citation>
    <scope>IDENTIFICATION</scope>
</reference>